<dbReference type="GO" id="GO:0005319">
    <property type="term" value="F:lipid transporter activity"/>
    <property type="evidence" value="ECO:0007669"/>
    <property type="project" value="TreeGrafter"/>
</dbReference>
<dbReference type="Gene3D" id="2.70.220.10">
    <property type="entry name" value="Ganglioside GM2 activator"/>
    <property type="match status" value="1"/>
</dbReference>
<reference evidence="4" key="1">
    <citation type="journal article" date="2011" name="PLoS ONE">
        <title>A deep insight into the sialotranscriptome of the gulf coast tick, Amblyomma maculatum.</title>
        <authorList>
            <person name="Karim S."/>
            <person name="Singh P."/>
            <person name="Ribeiro J.M."/>
        </authorList>
    </citation>
    <scope>NUCLEOTIDE SEQUENCE</scope>
    <source>
        <tissue evidence="4">Salivary gland</tissue>
    </source>
</reference>
<dbReference type="PANTHER" id="PTHR17357">
    <property type="entry name" value="GM2 GANGLIOSIDE ACTIVATOR PROTEIN"/>
    <property type="match status" value="1"/>
</dbReference>
<feature type="chain" id="PRO_5003447551" description="MD-2-related lipid-recognition domain-containing protein" evidence="2">
    <location>
        <begin position="21"/>
        <end position="172"/>
    </location>
</feature>
<dbReference type="InterPro" id="IPR028996">
    <property type="entry name" value="GM2-AP"/>
</dbReference>
<dbReference type="Pfam" id="PF02221">
    <property type="entry name" value="E1_DerP2_DerF2"/>
    <property type="match status" value="1"/>
</dbReference>
<keyword evidence="1 2" id="KW-0732">Signal</keyword>
<feature type="signal peptide" evidence="2">
    <location>
        <begin position="1"/>
        <end position="20"/>
    </location>
</feature>
<feature type="domain" description="MD-2-related lipid-recognition" evidence="3">
    <location>
        <begin position="28"/>
        <end position="166"/>
    </location>
</feature>
<dbReference type="PANTHER" id="PTHR17357:SF0">
    <property type="entry name" value="GANGLIOSIDE GM2 ACTIVATOR"/>
    <property type="match status" value="1"/>
</dbReference>
<evidence type="ECO:0000256" key="2">
    <source>
        <dbReference type="SAM" id="SignalP"/>
    </source>
</evidence>
<dbReference type="GO" id="GO:0008047">
    <property type="term" value="F:enzyme activator activity"/>
    <property type="evidence" value="ECO:0007669"/>
    <property type="project" value="InterPro"/>
</dbReference>
<protein>
    <recommendedName>
        <fullName evidence="3">MD-2-related lipid-recognition domain-containing protein</fullName>
    </recommendedName>
</protein>
<proteinExistence type="evidence at transcript level"/>
<dbReference type="GO" id="GO:0009898">
    <property type="term" value="C:cytoplasmic side of plasma membrane"/>
    <property type="evidence" value="ECO:0007669"/>
    <property type="project" value="TreeGrafter"/>
</dbReference>
<dbReference type="AlphaFoldDB" id="G3MQH3"/>
<evidence type="ECO:0000313" key="4">
    <source>
        <dbReference type="EMBL" id="AEO35741.1"/>
    </source>
</evidence>
<name>G3MQH3_AMBMU</name>
<evidence type="ECO:0000256" key="1">
    <source>
        <dbReference type="ARBA" id="ARBA00022729"/>
    </source>
</evidence>
<organism evidence="4">
    <name type="scientific">Amblyomma maculatum</name>
    <name type="common">Gulf Coast tick</name>
    <dbReference type="NCBI Taxonomy" id="34609"/>
    <lineage>
        <taxon>Eukaryota</taxon>
        <taxon>Metazoa</taxon>
        <taxon>Ecdysozoa</taxon>
        <taxon>Arthropoda</taxon>
        <taxon>Chelicerata</taxon>
        <taxon>Arachnida</taxon>
        <taxon>Acari</taxon>
        <taxon>Parasitiformes</taxon>
        <taxon>Ixodida</taxon>
        <taxon>Ixodoidea</taxon>
        <taxon>Ixodidae</taxon>
        <taxon>Amblyomminae</taxon>
        <taxon>Amblyomma</taxon>
    </lineage>
</organism>
<dbReference type="SMART" id="SM00737">
    <property type="entry name" value="ML"/>
    <property type="match status" value="1"/>
</dbReference>
<dbReference type="GO" id="GO:0006689">
    <property type="term" value="P:ganglioside catabolic process"/>
    <property type="evidence" value="ECO:0007669"/>
    <property type="project" value="InterPro"/>
</dbReference>
<dbReference type="EMBL" id="JO844124">
    <property type="protein sequence ID" value="AEO35741.1"/>
    <property type="molecule type" value="mRNA"/>
</dbReference>
<sequence>MVNMFSFSLALFAIASVAESANVQVVDFQNCSTDSTYVTFQNITISNAALGQKAEVVVQGHLSTALDSNPTLETSLTTSYGLPLPCVSAILQCHSELCGGTTQQELELNQPWNNTCPITPGNYTMHLTVNLQGNVLTRLAFGNGSIIATVRVQDDGKTVGCVKFPVDIYMSP</sequence>
<accession>G3MQH3</accession>
<dbReference type="InterPro" id="IPR003172">
    <property type="entry name" value="ML_dom"/>
</dbReference>
<dbReference type="InterPro" id="IPR036846">
    <property type="entry name" value="GM2-AP_sf"/>
</dbReference>
<evidence type="ECO:0000259" key="3">
    <source>
        <dbReference type="SMART" id="SM00737"/>
    </source>
</evidence>